<dbReference type="EMBL" id="LDJL01000004">
    <property type="protein sequence ID" value="KRG71096.1"/>
    <property type="molecule type" value="Genomic_DNA"/>
</dbReference>
<dbReference type="AlphaFoldDB" id="A0A0R0D138"/>
<dbReference type="OrthoDB" id="9792439at2"/>
<keyword evidence="6 11" id="KW-0812">Transmembrane</keyword>
<evidence type="ECO:0000313" key="14">
    <source>
        <dbReference type="Proteomes" id="UP000052052"/>
    </source>
</evidence>
<protein>
    <recommendedName>
        <fullName evidence="12">TonB C-terminal domain-containing protein</fullName>
    </recommendedName>
</protein>
<evidence type="ECO:0000256" key="3">
    <source>
        <dbReference type="ARBA" id="ARBA00022448"/>
    </source>
</evidence>
<evidence type="ECO:0000259" key="12">
    <source>
        <dbReference type="PROSITE" id="PS52015"/>
    </source>
</evidence>
<dbReference type="InterPro" id="IPR037682">
    <property type="entry name" value="TonB_C"/>
</dbReference>
<comment type="caution">
    <text evidence="13">The sequence shown here is derived from an EMBL/GenBank/DDBJ whole genome shotgun (WGS) entry which is preliminary data.</text>
</comment>
<comment type="similarity">
    <text evidence="2">Belongs to the TonB family.</text>
</comment>
<dbReference type="RefSeq" id="WP_057657426.1">
    <property type="nucleotide sequence ID" value="NZ_LDJL01000004.1"/>
</dbReference>
<dbReference type="SUPFAM" id="SSF74653">
    <property type="entry name" value="TolA/TonB C-terminal domain"/>
    <property type="match status" value="1"/>
</dbReference>
<proteinExistence type="inferred from homology"/>
<dbReference type="Gene3D" id="3.30.1150.10">
    <property type="match status" value="1"/>
</dbReference>
<evidence type="ECO:0000313" key="13">
    <source>
        <dbReference type="EMBL" id="KRG71096.1"/>
    </source>
</evidence>
<accession>A0A0R0D138</accession>
<name>A0A0R0D138_9GAMM</name>
<dbReference type="Proteomes" id="UP000052052">
    <property type="component" value="Unassembled WGS sequence"/>
</dbReference>
<dbReference type="InterPro" id="IPR006260">
    <property type="entry name" value="TonB/TolA_C"/>
</dbReference>
<dbReference type="PATRIC" id="fig|344882.3.peg.2250"/>
<keyword evidence="5" id="KW-0997">Cell inner membrane</keyword>
<dbReference type="GO" id="GO:0015031">
    <property type="term" value="P:protein transport"/>
    <property type="evidence" value="ECO:0007669"/>
    <property type="project" value="UniProtKB-KW"/>
</dbReference>
<keyword evidence="4" id="KW-1003">Cell membrane</keyword>
<sequence length="219" mass="23044">MSASRSPQPSSSQSEFVFRLPRRALRIAGIAFAAGLLLFVLVWWLGRDKGFYKPEPVARDAGSLVDALPEPMSTRGGASGMEKPADVAPAERPQLVQEPVAAPAPSAPPPTIVEPPVAPVASGVPLASGESPQPRAGFSPAPEYPASAIRRGDSGTVLLRVDVDAEGNPTKVRVEQRSGSRALDRAAVSAVKRWKFNPGQRDGQPIPGSVTVPVDFTLK</sequence>
<dbReference type="InterPro" id="IPR051045">
    <property type="entry name" value="TonB-dependent_transducer"/>
</dbReference>
<feature type="region of interest" description="Disordered" evidence="10">
    <location>
        <begin position="123"/>
        <end position="149"/>
    </location>
</feature>
<dbReference type="GO" id="GO:0098797">
    <property type="term" value="C:plasma membrane protein complex"/>
    <property type="evidence" value="ECO:0007669"/>
    <property type="project" value="TreeGrafter"/>
</dbReference>
<dbReference type="Pfam" id="PF03544">
    <property type="entry name" value="TonB_C"/>
    <property type="match status" value="1"/>
</dbReference>
<keyword evidence="8 11" id="KW-1133">Transmembrane helix</keyword>
<comment type="subcellular location">
    <subcellularLocation>
        <location evidence="1">Cell inner membrane</location>
        <topology evidence="1">Single-pass membrane protein</topology>
        <orientation evidence="1">Periplasmic side</orientation>
    </subcellularLocation>
</comment>
<keyword evidence="9 11" id="KW-0472">Membrane</keyword>
<organism evidence="13 14">
    <name type="scientific">Pseudoxanthomonas dokdonensis</name>
    <dbReference type="NCBI Taxonomy" id="344882"/>
    <lineage>
        <taxon>Bacteria</taxon>
        <taxon>Pseudomonadati</taxon>
        <taxon>Pseudomonadota</taxon>
        <taxon>Gammaproteobacteria</taxon>
        <taxon>Lysobacterales</taxon>
        <taxon>Lysobacteraceae</taxon>
        <taxon>Pseudoxanthomonas</taxon>
    </lineage>
</organism>
<feature type="region of interest" description="Disordered" evidence="10">
    <location>
        <begin position="63"/>
        <end position="89"/>
    </location>
</feature>
<dbReference type="PROSITE" id="PS52015">
    <property type="entry name" value="TONB_CTD"/>
    <property type="match status" value="1"/>
</dbReference>
<keyword evidence="3" id="KW-0813">Transport</keyword>
<reference evidence="13 14" key="1">
    <citation type="submission" date="2015-05" db="EMBL/GenBank/DDBJ databases">
        <title>Genome sequencing and analysis of members of genus Stenotrophomonas.</title>
        <authorList>
            <person name="Patil P.P."/>
            <person name="Midha S."/>
            <person name="Patil P.B."/>
        </authorList>
    </citation>
    <scope>NUCLEOTIDE SEQUENCE [LARGE SCALE GENOMIC DNA]</scope>
    <source>
        <strain evidence="13 14">DSM 21858</strain>
    </source>
</reference>
<evidence type="ECO:0000256" key="7">
    <source>
        <dbReference type="ARBA" id="ARBA00022927"/>
    </source>
</evidence>
<evidence type="ECO:0000256" key="4">
    <source>
        <dbReference type="ARBA" id="ARBA00022475"/>
    </source>
</evidence>
<dbReference type="PANTHER" id="PTHR33446:SF2">
    <property type="entry name" value="PROTEIN TONB"/>
    <property type="match status" value="1"/>
</dbReference>
<evidence type="ECO:0000256" key="2">
    <source>
        <dbReference type="ARBA" id="ARBA00006555"/>
    </source>
</evidence>
<evidence type="ECO:0000256" key="9">
    <source>
        <dbReference type="ARBA" id="ARBA00023136"/>
    </source>
</evidence>
<dbReference type="PANTHER" id="PTHR33446">
    <property type="entry name" value="PROTEIN TONB-RELATED"/>
    <property type="match status" value="1"/>
</dbReference>
<dbReference type="NCBIfam" id="TIGR01352">
    <property type="entry name" value="tonB_Cterm"/>
    <property type="match status" value="1"/>
</dbReference>
<evidence type="ECO:0000256" key="11">
    <source>
        <dbReference type="SAM" id="Phobius"/>
    </source>
</evidence>
<evidence type="ECO:0000256" key="6">
    <source>
        <dbReference type="ARBA" id="ARBA00022692"/>
    </source>
</evidence>
<evidence type="ECO:0000256" key="5">
    <source>
        <dbReference type="ARBA" id="ARBA00022519"/>
    </source>
</evidence>
<dbReference type="GO" id="GO:0031992">
    <property type="term" value="F:energy transducer activity"/>
    <property type="evidence" value="ECO:0007669"/>
    <property type="project" value="TreeGrafter"/>
</dbReference>
<feature type="domain" description="TonB C-terminal" evidence="12">
    <location>
        <begin position="129"/>
        <end position="219"/>
    </location>
</feature>
<evidence type="ECO:0000256" key="1">
    <source>
        <dbReference type="ARBA" id="ARBA00004383"/>
    </source>
</evidence>
<feature type="transmembrane region" description="Helical" evidence="11">
    <location>
        <begin position="24"/>
        <end position="45"/>
    </location>
</feature>
<dbReference type="GO" id="GO:0055085">
    <property type="term" value="P:transmembrane transport"/>
    <property type="evidence" value="ECO:0007669"/>
    <property type="project" value="InterPro"/>
</dbReference>
<keyword evidence="14" id="KW-1185">Reference proteome</keyword>
<gene>
    <name evidence="13" type="ORF">ABB29_04560</name>
</gene>
<evidence type="ECO:0000256" key="8">
    <source>
        <dbReference type="ARBA" id="ARBA00022989"/>
    </source>
</evidence>
<dbReference type="STRING" id="344882.ABB29_04560"/>
<keyword evidence="7" id="KW-0653">Protein transport</keyword>
<evidence type="ECO:0000256" key="10">
    <source>
        <dbReference type="SAM" id="MobiDB-lite"/>
    </source>
</evidence>